<evidence type="ECO:0000313" key="1">
    <source>
        <dbReference type="EMBL" id="TFY78176.1"/>
    </source>
</evidence>
<dbReference type="EMBL" id="SFCI01000734">
    <property type="protein sequence ID" value="TFY78176.1"/>
    <property type="molecule type" value="Genomic_DNA"/>
</dbReference>
<organism evidence="1 2">
    <name type="scientific">Hericium alpestre</name>
    <dbReference type="NCBI Taxonomy" id="135208"/>
    <lineage>
        <taxon>Eukaryota</taxon>
        <taxon>Fungi</taxon>
        <taxon>Dikarya</taxon>
        <taxon>Basidiomycota</taxon>
        <taxon>Agaricomycotina</taxon>
        <taxon>Agaricomycetes</taxon>
        <taxon>Russulales</taxon>
        <taxon>Hericiaceae</taxon>
        <taxon>Hericium</taxon>
    </lineage>
</organism>
<dbReference type="InterPro" id="IPR011009">
    <property type="entry name" value="Kinase-like_dom_sf"/>
</dbReference>
<name>A0A4Y9ZTE6_9AGAM</name>
<evidence type="ECO:0000313" key="2">
    <source>
        <dbReference type="Proteomes" id="UP000298061"/>
    </source>
</evidence>
<reference evidence="1 2" key="1">
    <citation type="submission" date="2019-02" db="EMBL/GenBank/DDBJ databases">
        <title>Genome sequencing of the rare red list fungi Hericium alpestre (H. flagellum).</title>
        <authorList>
            <person name="Buettner E."/>
            <person name="Kellner H."/>
        </authorList>
    </citation>
    <scope>NUCLEOTIDE SEQUENCE [LARGE SCALE GENOMIC DNA]</scope>
    <source>
        <strain evidence="1 2">DSM 108284</strain>
    </source>
</reference>
<proteinExistence type="predicted"/>
<dbReference type="OrthoDB" id="2523749at2759"/>
<sequence>MSHLKCNFLLEETQEGNAYTTDAFERFIVHKDLDIVQRPDCEWHIKQHEVLYSNDVESPFSVYRCEVLSEPQQGPNPTRTVIAKFGMLPMACGALEQEAMTYVRHLKEAQGVVVPRFLGFYKGQDADGDVTGILLLEDCGRSVTSREWDRNSNKVAEEACVALARFHQLTGLEYGNFEFKHLVKADGTNCDVKLVSFIKATKHNCRFPKSGEIEGIEFGRVVREKLPDPGLERIGCEEIHEFCLNLRLVLPVNLLLDDQSIPITSDIKTYDDAFWRVKDSYPDTPDEEIFEDIWCGWKEIEKHIEKYALVPWTQVKDPAEDFEEEDARIKEEEVMVEVGGTVEEIEEA</sequence>
<protein>
    <submittedName>
        <fullName evidence="1">Uncharacterized protein</fullName>
    </submittedName>
</protein>
<comment type="caution">
    <text evidence="1">The sequence shown here is derived from an EMBL/GenBank/DDBJ whole genome shotgun (WGS) entry which is preliminary data.</text>
</comment>
<dbReference type="AlphaFoldDB" id="A0A4Y9ZTE6"/>
<dbReference type="Proteomes" id="UP000298061">
    <property type="component" value="Unassembled WGS sequence"/>
</dbReference>
<accession>A0A4Y9ZTE6</accession>
<gene>
    <name evidence="1" type="ORF">EWM64_g5836</name>
</gene>
<dbReference type="SUPFAM" id="SSF56112">
    <property type="entry name" value="Protein kinase-like (PK-like)"/>
    <property type="match status" value="1"/>
</dbReference>
<keyword evidence="2" id="KW-1185">Reference proteome</keyword>